<protein>
    <submittedName>
        <fullName evidence="2">Protein containing DUF1566</fullName>
    </submittedName>
</protein>
<dbReference type="AlphaFoldDB" id="A0A176RT51"/>
<evidence type="ECO:0000313" key="3">
    <source>
        <dbReference type="Proteomes" id="UP000076962"/>
    </source>
</evidence>
<feature type="domain" description="Lcl C-terminal" evidence="1">
    <location>
        <begin position="27"/>
        <end position="155"/>
    </location>
</feature>
<dbReference type="Proteomes" id="UP000076962">
    <property type="component" value="Unassembled WGS sequence"/>
</dbReference>
<gene>
    <name evidence="2" type="ORF">THIOM_005457</name>
</gene>
<dbReference type="PANTHER" id="PTHR35812:SF1">
    <property type="entry name" value="LIPOPROTEIN"/>
    <property type="match status" value="1"/>
</dbReference>
<proteinExistence type="predicted"/>
<sequence length="158" mass="17549">MKQNGCPVPKTTVSTTSSYRYTDNGDGTVTDNRTGLIWLKNTNCFGQQNWKKAMQSAAKLAQGQCGLRDGSRAGMWRLPTIKEWEAMMDTRYRKPALSNAAGTGQWKEGDAFSSVKYWYWSSTEHSTSSAWYVNLSVGSVSGNVKTSLNYVWAVRGGH</sequence>
<keyword evidence="3" id="KW-1185">Reference proteome</keyword>
<name>A0A176RT51_9GAMM</name>
<dbReference type="InterPro" id="IPR011460">
    <property type="entry name" value="Lcl_C"/>
</dbReference>
<evidence type="ECO:0000313" key="2">
    <source>
        <dbReference type="EMBL" id="OAD18933.1"/>
    </source>
</evidence>
<comment type="caution">
    <text evidence="2">The sequence shown here is derived from an EMBL/GenBank/DDBJ whole genome shotgun (WGS) entry which is preliminary data.</text>
</comment>
<accession>A0A176RT51</accession>
<evidence type="ECO:0000259" key="1">
    <source>
        <dbReference type="Pfam" id="PF07603"/>
    </source>
</evidence>
<dbReference type="PANTHER" id="PTHR35812">
    <property type="entry name" value="LIPOPROTEIN"/>
    <property type="match status" value="1"/>
</dbReference>
<organism evidence="2 3">
    <name type="scientific">Candidatus Thiomargarita nelsonii</name>
    <dbReference type="NCBI Taxonomy" id="1003181"/>
    <lineage>
        <taxon>Bacteria</taxon>
        <taxon>Pseudomonadati</taxon>
        <taxon>Pseudomonadota</taxon>
        <taxon>Gammaproteobacteria</taxon>
        <taxon>Thiotrichales</taxon>
        <taxon>Thiotrichaceae</taxon>
        <taxon>Thiomargarita</taxon>
    </lineage>
</organism>
<dbReference type="EMBL" id="LUTY01003020">
    <property type="protein sequence ID" value="OAD18933.1"/>
    <property type="molecule type" value="Genomic_DNA"/>
</dbReference>
<reference evidence="2 3" key="1">
    <citation type="submission" date="2016-05" db="EMBL/GenBank/DDBJ databases">
        <title>Single-cell genome of chain-forming Candidatus Thiomargarita nelsonii and comparison to other large sulfur-oxidizing bacteria.</title>
        <authorList>
            <person name="Winkel M."/>
            <person name="Salman V."/>
            <person name="Woyke T."/>
            <person name="Schulz-Vogt H."/>
            <person name="Richter M."/>
            <person name="Flood B."/>
            <person name="Bailey J."/>
            <person name="Amann R."/>
            <person name="Mussmann M."/>
        </authorList>
    </citation>
    <scope>NUCLEOTIDE SEQUENCE [LARGE SCALE GENOMIC DNA]</scope>
    <source>
        <strain evidence="2 3">THI036</strain>
    </source>
</reference>
<dbReference type="Pfam" id="PF07603">
    <property type="entry name" value="Lcl_C"/>
    <property type="match status" value="1"/>
</dbReference>